<dbReference type="GO" id="GO:0016020">
    <property type="term" value="C:membrane"/>
    <property type="evidence" value="ECO:0007669"/>
    <property type="project" value="TreeGrafter"/>
</dbReference>
<evidence type="ECO:0000259" key="2">
    <source>
        <dbReference type="Pfam" id="PF00561"/>
    </source>
</evidence>
<reference evidence="3 4" key="1">
    <citation type="submission" date="2016-05" db="EMBL/GenBank/DDBJ databases">
        <title>Microbial solvent formation.</title>
        <authorList>
            <person name="Poehlein A."/>
            <person name="Montoya Solano J.D."/>
            <person name="Flitsch S."/>
            <person name="Krabben P."/>
            <person name="Duerre P."/>
            <person name="Daniel R."/>
        </authorList>
    </citation>
    <scope>NUCLEOTIDE SEQUENCE [LARGE SCALE GENOMIC DNA]</scope>
    <source>
        <strain evidence="3 4">L1-8</strain>
    </source>
</reference>
<dbReference type="AlphaFoldDB" id="A0A1S8NDN0"/>
<dbReference type="RefSeq" id="WP_077864793.1">
    <property type="nucleotide sequence ID" value="NZ_LZYZ01000002.1"/>
</dbReference>
<dbReference type="InterPro" id="IPR000073">
    <property type="entry name" value="AB_hydrolase_1"/>
</dbReference>
<dbReference type="GO" id="GO:0090499">
    <property type="term" value="F:pimelyl-[acyl-carrier protein] methyl ester esterase activity"/>
    <property type="evidence" value="ECO:0007669"/>
    <property type="project" value="UniProtKB-EC"/>
</dbReference>
<dbReference type="Gene3D" id="3.40.50.1820">
    <property type="entry name" value="alpha/beta hydrolase"/>
    <property type="match status" value="1"/>
</dbReference>
<evidence type="ECO:0000256" key="1">
    <source>
        <dbReference type="ARBA" id="ARBA00022801"/>
    </source>
</evidence>
<sequence length="247" mass="28423">MAKPYLIMLPGWGMESFVWNKLNKSLSKDFELMCIEWDNIISLNEFKERVLKVIKQKQLSTFSLLGWSLGSLVAQDIASGNTLNIKNLILIGCTSSFIQHKENGYNIGWNRRIVERMKSKLYKNPQETLSDFYDSMFSEQEKRNSYNTEFLQISKDNTKNQSINSLLLGLDYLIQKDVRTKLSCITAPLLIIQGEDDKICPLDSAVYIKNMSVNSTIEIIRKSGHIPFFTNPDACYSIIHKFITKNI</sequence>
<accession>A0A1S8NDN0</accession>
<protein>
    <submittedName>
        <fullName evidence="3">Pimeloyl-[acyl-carrier protein] methyl ester esterase</fullName>
        <ecNumber evidence="3">3.1.1.85</ecNumber>
    </submittedName>
</protein>
<name>A0A1S8NDN0_CLOSA</name>
<organism evidence="3 4">
    <name type="scientific">Clostridium saccharobutylicum</name>
    <dbReference type="NCBI Taxonomy" id="169679"/>
    <lineage>
        <taxon>Bacteria</taxon>
        <taxon>Bacillati</taxon>
        <taxon>Bacillota</taxon>
        <taxon>Clostridia</taxon>
        <taxon>Eubacteriales</taxon>
        <taxon>Clostridiaceae</taxon>
        <taxon>Clostridium</taxon>
    </lineage>
</organism>
<evidence type="ECO:0000313" key="4">
    <source>
        <dbReference type="Proteomes" id="UP000191154"/>
    </source>
</evidence>
<dbReference type="EMBL" id="LZYZ01000002">
    <property type="protein sequence ID" value="OOM14540.1"/>
    <property type="molecule type" value="Genomic_DNA"/>
</dbReference>
<keyword evidence="1 3" id="KW-0378">Hydrolase</keyword>
<proteinExistence type="predicted"/>
<evidence type="ECO:0000313" key="3">
    <source>
        <dbReference type="EMBL" id="OOM14540.1"/>
    </source>
</evidence>
<comment type="caution">
    <text evidence="3">The sequence shown here is derived from an EMBL/GenBank/DDBJ whole genome shotgun (WGS) entry which is preliminary data.</text>
</comment>
<dbReference type="InterPro" id="IPR050266">
    <property type="entry name" value="AB_hydrolase_sf"/>
</dbReference>
<dbReference type="Pfam" id="PF00561">
    <property type="entry name" value="Abhydrolase_1"/>
    <property type="match status" value="1"/>
</dbReference>
<dbReference type="InterPro" id="IPR029058">
    <property type="entry name" value="AB_hydrolase_fold"/>
</dbReference>
<dbReference type="PANTHER" id="PTHR43798:SF31">
    <property type="entry name" value="AB HYDROLASE SUPERFAMILY PROTEIN YCLE"/>
    <property type="match status" value="1"/>
</dbReference>
<feature type="domain" description="AB hydrolase-1" evidence="2">
    <location>
        <begin position="6"/>
        <end position="232"/>
    </location>
</feature>
<dbReference type="EC" id="3.1.1.85" evidence="3"/>
<dbReference type="SUPFAM" id="SSF53474">
    <property type="entry name" value="alpha/beta-Hydrolases"/>
    <property type="match status" value="1"/>
</dbReference>
<dbReference type="Proteomes" id="UP000191154">
    <property type="component" value="Unassembled WGS sequence"/>
</dbReference>
<gene>
    <name evidence="3" type="primary">bioH</name>
    <name evidence="3" type="ORF">CLOSAC_14200</name>
</gene>
<dbReference type="PANTHER" id="PTHR43798">
    <property type="entry name" value="MONOACYLGLYCEROL LIPASE"/>
    <property type="match status" value="1"/>
</dbReference>